<protein>
    <submittedName>
        <fullName evidence="2">Uncharacterized protein</fullName>
    </submittedName>
</protein>
<gene>
    <name evidence="2" type="ORF">Tasa_012_041</name>
</gene>
<organism evidence="2 3">
    <name type="scientific">Tanticharoenia sakaeratensis NBRC 103193</name>
    <dbReference type="NCBI Taxonomy" id="1231623"/>
    <lineage>
        <taxon>Bacteria</taxon>
        <taxon>Pseudomonadati</taxon>
        <taxon>Pseudomonadota</taxon>
        <taxon>Alphaproteobacteria</taxon>
        <taxon>Acetobacterales</taxon>
        <taxon>Acetobacteraceae</taxon>
        <taxon>Tanticharoenia</taxon>
    </lineage>
</organism>
<evidence type="ECO:0000313" key="3">
    <source>
        <dbReference type="Proteomes" id="UP000032679"/>
    </source>
</evidence>
<evidence type="ECO:0000256" key="1">
    <source>
        <dbReference type="SAM" id="Phobius"/>
    </source>
</evidence>
<dbReference type="AlphaFoldDB" id="A0A0D6MK98"/>
<dbReference type="OrthoDB" id="8003659at2"/>
<keyword evidence="1" id="KW-1133">Transmembrane helix</keyword>
<dbReference type="EMBL" id="BALE01000012">
    <property type="protein sequence ID" value="GAN53865.1"/>
    <property type="molecule type" value="Genomic_DNA"/>
</dbReference>
<feature type="transmembrane region" description="Helical" evidence="1">
    <location>
        <begin position="47"/>
        <end position="68"/>
    </location>
</feature>
<keyword evidence="1" id="KW-0472">Membrane</keyword>
<keyword evidence="3" id="KW-1185">Reference proteome</keyword>
<name>A0A0D6MK98_9PROT</name>
<accession>A0A0D6MK98</accession>
<evidence type="ECO:0000313" key="2">
    <source>
        <dbReference type="EMBL" id="GAN53865.1"/>
    </source>
</evidence>
<dbReference type="RefSeq" id="WP_048848246.1">
    <property type="nucleotide sequence ID" value="NZ_BALE01000012.1"/>
</dbReference>
<proteinExistence type="predicted"/>
<comment type="caution">
    <text evidence="2">The sequence shown here is derived from an EMBL/GenBank/DDBJ whole genome shotgun (WGS) entry which is preliminary data.</text>
</comment>
<dbReference type="Proteomes" id="UP000032679">
    <property type="component" value="Unassembled WGS sequence"/>
</dbReference>
<feature type="transmembrane region" description="Helical" evidence="1">
    <location>
        <begin position="80"/>
        <end position="102"/>
    </location>
</feature>
<reference evidence="2 3" key="1">
    <citation type="submission" date="2012-10" db="EMBL/GenBank/DDBJ databases">
        <title>Genome sequencing of Tanticharoenia sakaeratensis NBRC 103193.</title>
        <authorList>
            <person name="Azuma Y."/>
            <person name="Hadano H."/>
            <person name="Hirakawa H."/>
            <person name="Matsushita K."/>
        </authorList>
    </citation>
    <scope>NUCLEOTIDE SEQUENCE [LARGE SCALE GENOMIC DNA]</scope>
    <source>
        <strain evidence="2 3">NBRC 103193</strain>
    </source>
</reference>
<keyword evidence="1" id="KW-0812">Transmembrane</keyword>
<sequence length="110" mass="11751">MTLSLLIAVATMITLTTMSVVTGRKLIGARLVPMQWGLDGRPSWSAPRSVALAFTPALAATTLTLMMFPTVVVPHAMGVWYFGVTAVICIFFIAVHATYLGAISRPAVRS</sequence>